<comment type="caution">
    <text evidence="8">The sequence shown here is derived from an EMBL/GenBank/DDBJ whole genome shotgun (WGS) entry which is preliminary data.</text>
</comment>
<keyword evidence="5" id="KW-0694">RNA-binding</keyword>
<dbReference type="InterPro" id="IPR002942">
    <property type="entry name" value="S4_RNA-bd"/>
</dbReference>
<sequence length="303" mass="33463">MEFYAETPSERLDVLLSEKMEITRSAAKKLIDGGFALVNGKEAKSSRPVRAGDLICAQIPAPREADLTPEDIPVSIVYEDDDIAVVNKPQGLTVHAGNGNLSGTLVNALLFRLKNLSSIGGVVRPGIVHRIDKDTSGLLVVAKNDAAHLSLSEQIKNKTCAREYLALCEGIFKEDRGRVETFIGRHPTDRVKMAVVPEGRGRRAATRFEVVSRFAEGYTLVRFSLETGRTHQIRVHCAYMGHPVVGDPVYGYKKQKFRLNGQLLHAFRLSLDHPKTGERMTFEAPLPDYFERVLETLGKGGVV</sequence>
<dbReference type="PROSITE" id="PS01129">
    <property type="entry name" value="PSI_RLU"/>
    <property type="match status" value="1"/>
</dbReference>
<comment type="similarity">
    <text evidence="2 6">Belongs to the pseudouridine synthase RluA family.</text>
</comment>
<dbReference type="InterPro" id="IPR006224">
    <property type="entry name" value="PsdUridine_synth_RluA-like_CS"/>
</dbReference>
<dbReference type="SUPFAM" id="SSF55120">
    <property type="entry name" value="Pseudouridine synthase"/>
    <property type="match status" value="1"/>
</dbReference>
<dbReference type="EMBL" id="DXCO01000037">
    <property type="protein sequence ID" value="HIY78582.1"/>
    <property type="molecule type" value="Genomic_DNA"/>
</dbReference>
<evidence type="ECO:0000256" key="3">
    <source>
        <dbReference type="ARBA" id="ARBA00023235"/>
    </source>
</evidence>
<reference evidence="8" key="1">
    <citation type="journal article" date="2021" name="PeerJ">
        <title>Extensive microbial diversity within the chicken gut microbiome revealed by metagenomics and culture.</title>
        <authorList>
            <person name="Gilroy R."/>
            <person name="Ravi A."/>
            <person name="Getino M."/>
            <person name="Pursley I."/>
            <person name="Horton D.L."/>
            <person name="Alikhan N.F."/>
            <person name="Baker D."/>
            <person name="Gharbi K."/>
            <person name="Hall N."/>
            <person name="Watson M."/>
            <person name="Adriaenssens E.M."/>
            <person name="Foster-Nyarko E."/>
            <person name="Jarju S."/>
            <person name="Secka A."/>
            <person name="Antonio M."/>
            <person name="Oren A."/>
            <person name="Chaudhuri R.R."/>
            <person name="La Ragione R."/>
            <person name="Hildebrand F."/>
            <person name="Pallen M.J."/>
        </authorList>
    </citation>
    <scope>NUCLEOTIDE SEQUENCE</scope>
    <source>
        <strain evidence="8">CHK199-9574</strain>
    </source>
</reference>
<dbReference type="InterPro" id="IPR006145">
    <property type="entry name" value="PsdUridine_synth_RsuA/RluA"/>
</dbReference>
<keyword evidence="3 6" id="KW-0413">Isomerase</keyword>
<dbReference type="AlphaFoldDB" id="A0A9D1Z9N5"/>
<evidence type="ECO:0000256" key="2">
    <source>
        <dbReference type="ARBA" id="ARBA00010876"/>
    </source>
</evidence>
<evidence type="ECO:0000313" key="8">
    <source>
        <dbReference type="EMBL" id="HIY78582.1"/>
    </source>
</evidence>
<evidence type="ECO:0000256" key="6">
    <source>
        <dbReference type="RuleBase" id="RU362028"/>
    </source>
</evidence>
<feature type="active site" evidence="4">
    <location>
        <position position="132"/>
    </location>
</feature>
<dbReference type="CDD" id="cd02869">
    <property type="entry name" value="PseudoU_synth_RluA_like"/>
    <property type="match status" value="1"/>
</dbReference>
<evidence type="ECO:0000313" key="9">
    <source>
        <dbReference type="Proteomes" id="UP000824135"/>
    </source>
</evidence>
<gene>
    <name evidence="8" type="ORF">H9728_06015</name>
</gene>
<proteinExistence type="inferred from homology"/>
<dbReference type="PROSITE" id="PS50889">
    <property type="entry name" value="S4"/>
    <property type="match status" value="1"/>
</dbReference>
<accession>A0A9D1Z9N5</accession>
<dbReference type="CDD" id="cd00165">
    <property type="entry name" value="S4"/>
    <property type="match status" value="1"/>
</dbReference>
<feature type="domain" description="RNA-binding S4" evidence="7">
    <location>
        <begin position="10"/>
        <end position="73"/>
    </location>
</feature>
<protein>
    <recommendedName>
        <fullName evidence="6">Pseudouridine synthase</fullName>
        <ecNumber evidence="6">5.4.99.-</ecNumber>
    </recommendedName>
</protein>
<dbReference type="SUPFAM" id="SSF55174">
    <property type="entry name" value="Alpha-L RNA-binding motif"/>
    <property type="match status" value="1"/>
</dbReference>
<organism evidence="8 9">
    <name type="scientific">Candidatus Borkfalkia excrementavium</name>
    <dbReference type="NCBI Taxonomy" id="2838505"/>
    <lineage>
        <taxon>Bacteria</taxon>
        <taxon>Bacillati</taxon>
        <taxon>Bacillota</taxon>
        <taxon>Clostridia</taxon>
        <taxon>Christensenellales</taxon>
        <taxon>Christensenellaceae</taxon>
        <taxon>Candidatus Borkfalkia</taxon>
    </lineage>
</organism>
<evidence type="ECO:0000256" key="1">
    <source>
        <dbReference type="ARBA" id="ARBA00000073"/>
    </source>
</evidence>
<dbReference type="Gene3D" id="3.10.290.10">
    <property type="entry name" value="RNA-binding S4 domain"/>
    <property type="match status" value="1"/>
</dbReference>
<dbReference type="Pfam" id="PF01479">
    <property type="entry name" value="S4"/>
    <property type="match status" value="1"/>
</dbReference>
<evidence type="ECO:0000259" key="7">
    <source>
        <dbReference type="SMART" id="SM00363"/>
    </source>
</evidence>
<dbReference type="SMART" id="SM00363">
    <property type="entry name" value="S4"/>
    <property type="match status" value="1"/>
</dbReference>
<reference evidence="8" key="2">
    <citation type="submission" date="2021-04" db="EMBL/GenBank/DDBJ databases">
        <authorList>
            <person name="Gilroy R."/>
        </authorList>
    </citation>
    <scope>NUCLEOTIDE SEQUENCE</scope>
    <source>
        <strain evidence="8">CHK199-9574</strain>
    </source>
</reference>
<dbReference type="InterPro" id="IPR006225">
    <property type="entry name" value="PsdUridine_synth_RluC/D"/>
</dbReference>
<evidence type="ECO:0000256" key="5">
    <source>
        <dbReference type="PROSITE-ProRule" id="PRU00182"/>
    </source>
</evidence>
<dbReference type="InterPro" id="IPR036986">
    <property type="entry name" value="S4_RNA-bd_sf"/>
</dbReference>
<dbReference type="GO" id="GO:0120159">
    <property type="term" value="F:rRNA pseudouridine synthase activity"/>
    <property type="evidence" value="ECO:0007669"/>
    <property type="project" value="UniProtKB-ARBA"/>
</dbReference>
<name>A0A9D1Z9N5_9FIRM</name>
<comment type="catalytic activity">
    <reaction evidence="1 6">
        <text>a uridine in RNA = a pseudouridine in RNA</text>
        <dbReference type="Rhea" id="RHEA:48348"/>
        <dbReference type="Rhea" id="RHEA-COMP:12068"/>
        <dbReference type="Rhea" id="RHEA-COMP:12069"/>
        <dbReference type="ChEBI" id="CHEBI:65314"/>
        <dbReference type="ChEBI" id="CHEBI:65315"/>
    </reaction>
</comment>
<dbReference type="EC" id="5.4.99.-" evidence="6"/>
<evidence type="ECO:0000256" key="4">
    <source>
        <dbReference type="PIRSR" id="PIRSR606225-1"/>
    </source>
</evidence>
<comment type="function">
    <text evidence="6">Responsible for synthesis of pseudouridine from uracil.</text>
</comment>
<dbReference type="PANTHER" id="PTHR21600">
    <property type="entry name" value="MITOCHONDRIAL RNA PSEUDOURIDINE SYNTHASE"/>
    <property type="match status" value="1"/>
</dbReference>
<dbReference type="InterPro" id="IPR020103">
    <property type="entry name" value="PsdUridine_synth_cat_dom_sf"/>
</dbReference>
<dbReference type="NCBIfam" id="TIGR00005">
    <property type="entry name" value="rluA_subfam"/>
    <property type="match status" value="1"/>
</dbReference>
<dbReference type="PANTHER" id="PTHR21600:SF44">
    <property type="entry name" value="RIBOSOMAL LARGE SUBUNIT PSEUDOURIDINE SYNTHASE D"/>
    <property type="match status" value="1"/>
</dbReference>
<dbReference type="GO" id="GO:0003723">
    <property type="term" value="F:RNA binding"/>
    <property type="evidence" value="ECO:0007669"/>
    <property type="project" value="UniProtKB-KW"/>
</dbReference>
<dbReference type="Pfam" id="PF00849">
    <property type="entry name" value="PseudoU_synth_2"/>
    <property type="match status" value="1"/>
</dbReference>
<dbReference type="InterPro" id="IPR050188">
    <property type="entry name" value="RluA_PseudoU_synthase"/>
</dbReference>
<dbReference type="Proteomes" id="UP000824135">
    <property type="component" value="Unassembled WGS sequence"/>
</dbReference>
<dbReference type="Gene3D" id="3.30.2350.10">
    <property type="entry name" value="Pseudouridine synthase"/>
    <property type="match status" value="1"/>
</dbReference>
<dbReference type="GO" id="GO:0000455">
    <property type="term" value="P:enzyme-directed rRNA pseudouridine synthesis"/>
    <property type="evidence" value="ECO:0007669"/>
    <property type="project" value="TreeGrafter"/>
</dbReference>